<name>A0ABW0QUM5_9BACL</name>
<sequence>MLRLVGKILKTNEQIQDAIDNQIAVNVWQNGSYIDQGGLIQRQTDDVVVIDGDFFLKATCEFRTR</sequence>
<evidence type="ECO:0000313" key="2">
    <source>
        <dbReference type="Proteomes" id="UP001596108"/>
    </source>
</evidence>
<reference evidence="2" key="1">
    <citation type="journal article" date="2019" name="Int. J. Syst. Evol. Microbiol.">
        <title>The Global Catalogue of Microorganisms (GCM) 10K type strain sequencing project: providing services to taxonomists for standard genome sequencing and annotation.</title>
        <authorList>
            <consortium name="The Broad Institute Genomics Platform"/>
            <consortium name="The Broad Institute Genome Sequencing Center for Infectious Disease"/>
            <person name="Wu L."/>
            <person name="Ma J."/>
        </authorList>
    </citation>
    <scope>NUCLEOTIDE SEQUENCE [LARGE SCALE GENOMIC DNA]</scope>
    <source>
        <strain evidence="2">CGMCC 1.18578</strain>
    </source>
</reference>
<organism evidence="1 2">
    <name type="scientific">Cohnella yongneupensis</name>
    <dbReference type="NCBI Taxonomy" id="425006"/>
    <lineage>
        <taxon>Bacteria</taxon>
        <taxon>Bacillati</taxon>
        <taxon>Bacillota</taxon>
        <taxon>Bacilli</taxon>
        <taxon>Bacillales</taxon>
        <taxon>Paenibacillaceae</taxon>
        <taxon>Cohnella</taxon>
    </lineage>
</organism>
<dbReference type="Proteomes" id="UP001596108">
    <property type="component" value="Unassembled WGS sequence"/>
</dbReference>
<gene>
    <name evidence="1" type="ORF">ACFPQ4_03335</name>
</gene>
<protein>
    <submittedName>
        <fullName evidence="1">Uncharacterized protein</fullName>
    </submittedName>
</protein>
<dbReference type="RefSeq" id="WP_378110326.1">
    <property type="nucleotide sequence ID" value="NZ_JBHSNC010000010.1"/>
</dbReference>
<accession>A0ABW0QUM5</accession>
<evidence type="ECO:0000313" key="1">
    <source>
        <dbReference type="EMBL" id="MFC5528485.1"/>
    </source>
</evidence>
<proteinExistence type="predicted"/>
<keyword evidence="2" id="KW-1185">Reference proteome</keyword>
<dbReference type="EMBL" id="JBHSNC010000010">
    <property type="protein sequence ID" value="MFC5528485.1"/>
    <property type="molecule type" value="Genomic_DNA"/>
</dbReference>
<comment type="caution">
    <text evidence="1">The sequence shown here is derived from an EMBL/GenBank/DDBJ whole genome shotgun (WGS) entry which is preliminary data.</text>
</comment>